<reference evidence="2" key="1">
    <citation type="journal article" date="2020" name="Fungal Divers.">
        <title>Resolving the Mortierellaceae phylogeny through synthesis of multi-gene phylogenetics and phylogenomics.</title>
        <authorList>
            <person name="Vandepol N."/>
            <person name="Liber J."/>
            <person name="Desiro A."/>
            <person name="Na H."/>
            <person name="Kennedy M."/>
            <person name="Barry K."/>
            <person name="Grigoriev I.V."/>
            <person name="Miller A.N."/>
            <person name="O'Donnell K."/>
            <person name="Stajich J.E."/>
            <person name="Bonito G."/>
        </authorList>
    </citation>
    <scope>NUCLEOTIDE SEQUENCE</scope>
    <source>
        <strain evidence="2">NRRL 6426</strain>
    </source>
</reference>
<sequence length="412" mass="47670">MTLSSKPIPTWVRTLARSLAGVLVVMLHMDILFDETWPQWAAITLLLIILPVVLGSYLNLKEHGRWFIYYLIWFQLMSSQSKRYTHEFGFDLLLFLTMDGAYRRHLQTLIGDKVIPSRVYFSSWISDDSKLSAFLAAHRSLDPKDDDKPDDDTEQQTNAATTTLMRTRTKWLYALVTGALVLNTCVIIASNFWGYNCYLMAYTFNDFTTEDDYKEYRNYCSSLWRWVYNYTIRGWPNPVTLLTIATAFLSAAAWSKLPTMTVIRAWIRMWPNNNNDGDATGRRSRMFVIKKIHYVVFIYLIKWPTHVLIEMYSIRPEEDLKASNLKQNLFVWEVVFCYATTLAFALAILWNLYAIHSGLDTCQDRQQQYSGGFEHKERVEGSGDVDGISGSEKKLLDDVTHSTHVVDLSPSL</sequence>
<feature type="transmembrane region" description="Helical" evidence="1">
    <location>
        <begin position="171"/>
        <end position="193"/>
    </location>
</feature>
<organism evidence="2 3">
    <name type="scientific">Linnemannia schmuckeri</name>
    <dbReference type="NCBI Taxonomy" id="64567"/>
    <lineage>
        <taxon>Eukaryota</taxon>
        <taxon>Fungi</taxon>
        <taxon>Fungi incertae sedis</taxon>
        <taxon>Mucoromycota</taxon>
        <taxon>Mortierellomycotina</taxon>
        <taxon>Mortierellomycetes</taxon>
        <taxon>Mortierellales</taxon>
        <taxon>Mortierellaceae</taxon>
        <taxon>Linnemannia</taxon>
    </lineage>
</organism>
<feature type="transmembrane region" description="Helical" evidence="1">
    <location>
        <begin position="329"/>
        <end position="353"/>
    </location>
</feature>
<feature type="transmembrane region" description="Helical" evidence="1">
    <location>
        <begin position="292"/>
        <end position="309"/>
    </location>
</feature>
<evidence type="ECO:0000313" key="3">
    <source>
        <dbReference type="Proteomes" id="UP000748756"/>
    </source>
</evidence>
<gene>
    <name evidence="2" type="ORF">BG015_005950</name>
</gene>
<keyword evidence="1" id="KW-0472">Membrane</keyword>
<dbReference type="AlphaFoldDB" id="A0A9P5S0N7"/>
<name>A0A9P5S0N7_9FUNG</name>
<dbReference type="OrthoDB" id="2438214at2759"/>
<keyword evidence="3" id="KW-1185">Reference proteome</keyword>
<keyword evidence="1" id="KW-1133">Transmembrane helix</keyword>
<keyword evidence="1" id="KW-0812">Transmembrane</keyword>
<protein>
    <submittedName>
        <fullName evidence="2">Uncharacterized protein</fullName>
    </submittedName>
</protein>
<feature type="transmembrane region" description="Helical" evidence="1">
    <location>
        <begin position="39"/>
        <end position="60"/>
    </location>
</feature>
<comment type="caution">
    <text evidence="2">The sequence shown here is derived from an EMBL/GenBank/DDBJ whole genome shotgun (WGS) entry which is preliminary data.</text>
</comment>
<proteinExistence type="predicted"/>
<evidence type="ECO:0000256" key="1">
    <source>
        <dbReference type="SAM" id="Phobius"/>
    </source>
</evidence>
<feature type="transmembrane region" description="Helical" evidence="1">
    <location>
        <begin position="235"/>
        <end position="254"/>
    </location>
</feature>
<dbReference type="Proteomes" id="UP000748756">
    <property type="component" value="Unassembled WGS sequence"/>
</dbReference>
<evidence type="ECO:0000313" key="2">
    <source>
        <dbReference type="EMBL" id="KAF9151979.1"/>
    </source>
</evidence>
<dbReference type="EMBL" id="JAAAUQ010000278">
    <property type="protein sequence ID" value="KAF9151979.1"/>
    <property type="molecule type" value="Genomic_DNA"/>
</dbReference>
<accession>A0A9P5S0N7</accession>